<sequence length="48" mass="5322">MCNTFIPMRRSIPALASIQLLCLICRQLSEARLLASVAKLVSTQLPLH</sequence>
<organism evidence="1">
    <name type="scientific">Brassica oleracea</name>
    <name type="common">Wild cabbage</name>
    <dbReference type="NCBI Taxonomy" id="3712"/>
    <lineage>
        <taxon>Eukaryota</taxon>
        <taxon>Viridiplantae</taxon>
        <taxon>Streptophyta</taxon>
        <taxon>Embryophyta</taxon>
        <taxon>Tracheophyta</taxon>
        <taxon>Spermatophyta</taxon>
        <taxon>Magnoliopsida</taxon>
        <taxon>eudicotyledons</taxon>
        <taxon>Gunneridae</taxon>
        <taxon>Pentapetalae</taxon>
        <taxon>rosids</taxon>
        <taxon>malvids</taxon>
        <taxon>Brassicales</taxon>
        <taxon>Brassicaceae</taxon>
        <taxon>Brassiceae</taxon>
        <taxon>Brassica</taxon>
    </lineage>
</organism>
<dbReference type="EMBL" id="LR031872">
    <property type="protein sequence ID" value="VDC87629.1"/>
    <property type="molecule type" value="Genomic_DNA"/>
</dbReference>
<evidence type="ECO:0000313" key="1">
    <source>
        <dbReference type="EMBL" id="VDC87629.1"/>
    </source>
</evidence>
<reference evidence="1" key="1">
    <citation type="submission" date="2018-11" db="EMBL/GenBank/DDBJ databases">
        <authorList>
            <consortium name="Genoscope - CEA"/>
            <person name="William W."/>
        </authorList>
    </citation>
    <scope>NUCLEOTIDE SEQUENCE</scope>
</reference>
<gene>
    <name evidence="1" type="ORF">BOLC3T13938H</name>
</gene>
<accession>A0A3P6AE12</accession>
<name>A0A3P6AE12_BRAOL</name>
<dbReference type="AlphaFoldDB" id="A0A3P6AE12"/>
<proteinExistence type="predicted"/>
<protein>
    <submittedName>
        <fullName evidence="1">Uncharacterized protein</fullName>
    </submittedName>
</protein>